<dbReference type="InterPro" id="IPR001677">
    <property type="entry name" value="TbpB_B_D"/>
</dbReference>
<gene>
    <name evidence="2" type="ORF">SKA53_03369</name>
</gene>
<sequence>MDVVGTGAVNGTNGLPFASGVVTGGGALSTAVTGRTASTSSVSFAAGSGTGNFQESTFAVQGLTPDSIRITYNGATSDLARLGTGENYRVTTGTVDEYLTRVMRPGTAVSAYTYARLDFTNLQDSRIIRFVIGNDTNPANLSGTASYAVQLDGTGTQLANGRVRSLNIDGDGTINANFATNAVNGTLTVRTRTSGVDNDTATQSARNDGFSLTGTRSGAGFTANATRTDCLFAEACVSKSTLSGNFYGQTGGEIAGIGVIDETATSATGLVETKGNFAFIGAQ</sequence>
<dbReference type="HOGENOM" id="CLU_982809_0_0_5"/>
<dbReference type="SUPFAM" id="SSF56925">
    <property type="entry name" value="OMPA-like"/>
    <property type="match status" value="1"/>
</dbReference>
<keyword evidence="2" id="KW-0560">Oxidoreductase</keyword>
<organism evidence="2 3">
    <name type="scientific">Yoonia vestfoldensis SKA53</name>
    <dbReference type="NCBI Taxonomy" id="314232"/>
    <lineage>
        <taxon>Bacteria</taxon>
        <taxon>Pseudomonadati</taxon>
        <taxon>Pseudomonadota</taxon>
        <taxon>Alphaproteobacteria</taxon>
        <taxon>Rhodobacterales</taxon>
        <taxon>Paracoccaceae</taxon>
        <taxon>Yoonia</taxon>
    </lineage>
</organism>
<evidence type="ECO:0000259" key="1">
    <source>
        <dbReference type="Pfam" id="PF01298"/>
    </source>
</evidence>
<dbReference type="Proteomes" id="UP000004507">
    <property type="component" value="Unassembled WGS sequence"/>
</dbReference>
<accession>A3V9G7</accession>
<proteinExistence type="predicted"/>
<dbReference type="AlphaFoldDB" id="A3V9G7"/>
<dbReference type="EC" id="1.1.1.41" evidence="2"/>
<keyword evidence="3" id="KW-1185">Reference proteome</keyword>
<name>A3V9G7_9RHOB</name>
<dbReference type="InterPro" id="IPR011250">
    <property type="entry name" value="OMP/PagP_B-barrel"/>
</dbReference>
<protein>
    <submittedName>
        <fullName evidence="2">Isocitrate dehydrogenase</fullName>
        <ecNumber evidence="2">1.1.1.41</ecNumber>
    </submittedName>
</protein>
<evidence type="ECO:0000313" key="2">
    <source>
        <dbReference type="EMBL" id="EAQ05223.1"/>
    </source>
</evidence>
<comment type="caution">
    <text evidence="2">The sequence shown here is derived from an EMBL/GenBank/DDBJ whole genome shotgun (WGS) entry which is preliminary data.</text>
</comment>
<reference evidence="2 3" key="1">
    <citation type="submission" date="2006-01" db="EMBL/GenBank/DDBJ databases">
        <authorList>
            <person name="Hagstrom A."/>
            <person name="Ferriera S."/>
            <person name="Johnson J."/>
            <person name="Kravitz S."/>
            <person name="Halpern A."/>
            <person name="Remington K."/>
            <person name="Beeson K."/>
            <person name="Tran B."/>
            <person name="Rogers Y.-H."/>
            <person name="Friedman R."/>
            <person name="Venter J.C."/>
        </authorList>
    </citation>
    <scope>NUCLEOTIDE SEQUENCE [LARGE SCALE GENOMIC DNA]</scope>
    <source>
        <strain evidence="2 3">SKA53</strain>
    </source>
</reference>
<dbReference type="Gene3D" id="2.40.160.90">
    <property type="match status" value="1"/>
</dbReference>
<dbReference type="Pfam" id="PF01298">
    <property type="entry name" value="TbpB_B_D"/>
    <property type="match status" value="1"/>
</dbReference>
<dbReference type="GO" id="GO:0004449">
    <property type="term" value="F:isocitrate dehydrogenase (NAD+) activity"/>
    <property type="evidence" value="ECO:0007669"/>
    <property type="project" value="UniProtKB-EC"/>
</dbReference>
<dbReference type="EMBL" id="AAMS01000012">
    <property type="protein sequence ID" value="EAQ05223.1"/>
    <property type="molecule type" value="Genomic_DNA"/>
</dbReference>
<evidence type="ECO:0000313" key="3">
    <source>
        <dbReference type="Proteomes" id="UP000004507"/>
    </source>
</evidence>
<feature type="domain" description="Transferrin-binding protein B C-lobe/N-lobe beta-barrel" evidence="1">
    <location>
        <begin position="161"/>
        <end position="258"/>
    </location>
</feature>